<feature type="transmembrane region" description="Helical" evidence="7">
    <location>
        <begin position="696"/>
        <end position="719"/>
    </location>
</feature>
<dbReference type="PANTHER" id="PTHR30287">
    <property type="entry name" value="MEMBRANE COMPONENT OF PREDICTED ABC SUPERFAMILY METABOLITE UPTAKE TRANSPORTER"/>
    <property type="match status" value="1"/>
</dbReference>
<evidence type="ECO:0000313" key="10">
    <source>
        <dbReference type="Proteomes" id="UP000637628"/>
    </source>
</evidence>
<feature type="transmembrane region" description="Helical" evidence="7">
    <location>
        <begin position="745"/>
        <end position="771"/>
    </location>
</feature>
<dbReference type="InterPro" id="IPR003838">
    <property type="entry name" value="ABC3_permease_C"/>
</dbReference>
<dbReference type="PANTHER" id="PTHR30287:SF2">
    <property type="entry name" value="BLL1001 PROTEIN"/>
    <property type="match status" value="1"/>
</dbReference>
<comment type="subcellular location">
    <subcellularLocation>
        <location evidence="1">Cell membrane</location>
        <topology evidence="1">Multi-pass membrane protein</topology>
    </subcellularLocation>
</comment>
<feature type="domain" description="ABC3 transporter permease C-terminal" evidence="8">
    <location>
        <begin position="242"/>
        <end position="360"/>
    </location>
</feature>
<evidence type="ECO:0000259" key="8">
    <source>
        <dbReference type="Pfam" id="PF02687"/>
    </source>
</evidence>
<evidence type="ECO:0000256" key="4">
    <source>
        <dbReference type="ARBA" id="ARBA00022989"/>
    </source>
</evidence>
<evidence type="ECO:0000256" key="1">
    <source>
        <dbReference type="ARBA" id="ARBA00004651"/>
    </source>
</evidence>
<reference evidence="9 10" key="1">
    <citation type="submission" date="2021-01" db="EMBL/GenBank/DDBJ databases">
        <title>Whole genome shotgun sequence of Actinoplanes durhamensis NBRC 14914.</title>
        <authorList>
            <person name="Komaki H."/>
            <person name="Tamura T."/>
        </authorList>
    </citation>
    <scope>NUCLEOTIDE SEQUENCE [LARGE SCALE GENOMIC DNA]</scope>
    <source>
        <strain evidence="9 10">NBRC 14914</strain>
    </source>
</reference>
<name>A0ABQ3YU17_9ACTN</name>
<feature type="transmembrane region" description="Helical" evidence="7">
    <location>
        <begin position="41"/>
        <end position="62"/>
    </location>
</feature>
<evidence type="ECO:0000256" key="2">
    <source>
        <dbReference type="ARBA" id="ARBA00022475"/>
    </source>
</evidence>
<dbReference type="EMBL" id="BOML01000021">
    <property type="protein sequence ID" value="GIE01110.1"/>
    <property type="molecule type" value="Genomic_DNA"/>
</dbReference>
<protein>
    <recommendedName>
        <fullName evidence="8">ABC3 transporter permease C-terminal domain-containing protein</fullName>
    </recommendedName>
</protein>
<feature type="transmembrane region" description="Helical" evidence="7">
    <location>
        <begin position="378"/>
        <end position="396"/>
    </location>
</feature>
<comment type="caution">
    <text evidence="9">The sequence shown here is derived from an EMBL/GenBank/DDBJ whole genome shotgun (WGS) entry which is preliminary data.</text>
</comment>
<proteinExistence type="predicted"/>
<feature type="transmembrane region" description="Helical" evidence="7">
    <location>
        <begin position="235"/>
        <end position="261"/>
    </location>
</feature>
<accession>A0ABQ3YU17</accession>
<feature type="transmembrane region" description="Helical" evidence="7">
    <location>
        <begin position="282"/>
        <end position="311"/>
    </location>
</feature>
<evidence type="ECO:0000256" key="3">
    <source>
        <dbReference type="ARBA" id="ARBA00022692"/>
    </source>
</evidence>
<organism evidence="9 10">
    <name type="scientific">Paractinoplanes durhamensis</name>
    <dbReference type="NCBI Taxonomy" id="113563"/>
    <lineage>
        <taxon>Bacteria</taxon>
        <taxon>Bacillati</taxon>
        <taxon>Actinomycetota</taxon>
        <taxon>Actinomycetes</taxon>
        <taxon>Micromonosporales</taxon>
        <taxon>Micromonosporaceae</taxon>
        <taxon>Paractinoplanes</taxon>
    </lineage>
</organism>
<feature type="region of interest" description="Disordered" evidence="6">
    <location>
        <begin position="543"/>
        <end position="568"/>
    </location>
</feature>
<keyword evidence="3 7" id="KW-0812">Transmembrane</keyword>
<dbReference type="RefSeq" id="WP_203726729.1">
    <property type="nucleotide sequence ID" value="NZ_BAAATX010000025.1"/>
</dbReference>
<feature type="transmembrane region" description="Helical" evidence="7">
    <location>
        <begin position="451"/>
        <end position="474"/>
    </location>
</feature>
<keyword evidence="10" id="KW-1185">Reference proteome</keyword>
<dbReference type="InterPro" id="IPR038766">
    <property type="entry name" value="Membrane_comp_ABC_pdt"/>
</dbReference>
<feature type="transmembrane region" description="Helical" evidence="7">
    <location>
        <begin position="783"/>
        <end position="805"/>
    </location>
</feature>
<evidence type="ECO:0000256" key="5">
    <source>
        <dbReference type="ARBA" id="ARBA00023136"/>
    </source>
</evidence>
<sequence length="818" mass="85078">MSVAVEERPVDLGRGHGGMPARRAVLRWAWRLFRREWRQQALVLAMLLLAVAGTTAGLAIAANAVGTQEATFGTANLALTLGSTGAQAEADADQLRSSFGTVDVIEHQAVAVPGSANPVDLRAQDPNGPYGAPTLRLLSGRYPQGADEVAITEQVAAIFHLSVGGTWDQAGRQRRVVGLVENPLDLRSRFALVAPGQITAPDQVDVLIKASAAEFDAKPHPDRLSRQIRTPETLAAVPVLALATIGLLFVGLLAVAGFTVMAQRRMRALGMLGAMGASRRHLRLVMVANGAVVGTVGAVAGAVTGLVVWMAFAPTLEPLLGRRIDRFDLPWLPVAGAVLLAIVTAIGAAWWPARAAARVPVVAALSARPMPPRPAHRFAALGVVLLAGGLGALVLARQTRPLYIVGGVLATALGLLMLAPLGIAALGRLARFAPVAARLALRDLARYRARSGAALAAIGLAVGIAAVIALGAAVSVAKATTPTGGNLPADQLIVWVSEHGTAGPVPELTTAQLDTGKLQADAIARDLGSSSVLPLVAVRDANAPRSNEGRPVSQIGPPETDSSGDTSFSSETLVTLYLATPELLSRYRIDPAGIAADTDILTSLADISDFELVPGRHDGWDPKVQHADLPVYTSLPVALVTEHAVQALHLTPATVGWLVQTPQPLTQERIDRAEEQTRAAGLSLETRPTGADAIRLARYATGTGIAVTLGVLAMTVGLIRSESARDLRTLTAAGAPRRVRRSLTAATAGALALLGGVLGTAVAYLAMLAWYHQELHWLDQPPIAELLAIVVGLPLLGYAGGWLLAGTEAPALARAALD</sequence>
<feature type="transmembrane region" description="Helical" evidence="7">
    <location>
        <begin position="331"/>
        <end position="351"/>
    </location>
</feature>
<dbReference type="Proteomes" id="UP000637628">
    <property type="component" value="Unassembled WGS sequence"/>
</dbReference>
<gene>
    <name evidence="9" type="ORF">Adu01nite_24600</name>
</gene>
<evidence type="ECO:0000256" key="6">
    <source>
        <dbReference type="SAM" id="MobiDB-lite"/>
    </source>
</evidence>
<dbReference type="Pfam" id="PF02687">
    <property type="entry name" value="FtsX"/>
    <property type="match status" value="1"/>
</dbReference>
<evidence type="ECO:0000256" key="7">
    <source>
        <dbReference type="SAM" id="Phobius"/>
    </source>
</evidence>
<keyword evidence="2" id="KW-1003">Cell membrane</keyword>
<feature type="transmembrane region" description="Helical" evidence="7">
    <location>
        <begin position="402"/>
        <end position="430"/>
    </location>
</feature>
<keyword evidence="5 7" id="KW-0472">Membrane</keyword>
<keyword evidence="4 7" id="KW-1133">Transmembrane helix</keyword>
<evidence type="ECO:0000313" key="9">
    <source>
        <dbReference type="EMBL" id="GIE01110.1"/>
    </source>
</evidence>